<organism evidence="7 8">
    <name type="scientific">Penicillium malachiteum</name>
    <dbReference type="NCBI Taxonomy" id="1324776"/>
    <lineage>
        <taxon>Eukaryota</taxon>
        <taxon>Fungi</taxon>
        <taxon>Dikarya</taxon>
        <taxon>Ascomycota</taxon>
        <taxon>Pezizomycotina</taxon>
        <taxon>Eurotiomycetes</taxon>
        <taxon>Eurotiomycetidae</taxon>
        <taxon>Eurotiales</taxon>
        <taxon>Aspergillaceae</taxon>
        <taxon>Penicillium</taxon>
    </lineage>
</organism>
<dbReference type="CDD" id="cd12148">
    <property type="entry name" value="fungal_TF_MHR"/>
    <property type="match status" value="1"/>
</dbReference>
<keyword evidence="3" id="KW-0805">Transcription regulation</keyword>
<evidence type="ECO:0000259" key="6">
    <source>
        <dbReference type="SMART" id="SM00906"/>
    </source>
</evidence>
<evidence type="ECO:0000256" key="3">
    <source>
        <dbReference type="ARBA" id="ARBA00023015"/>
    </source>
</evidence>
<dbReference type="AlphaFoldDB" id="A0AAD6HE43"/>
<dbReference type="Proteomes" id="UP001215712">
    <property type="component" value="Unassembled WGS sequence"/>
</dbReference>
<proteinExistence type="predicted"/>
<name>A0AAD6HE43_9EURO</name>
<evidence type="ECO:0000313" key="7">
    <source>
        <dbReference type="EMBL" id="KAJ5709864.1"/>
    </source>
</evidence>
<keyword evidence="4" id="KW-0804">Transcription</keyword>
<keyword evidence="5" id="KW-0539">Nucleus</keyword>
<feature type="domain" description="Xylanolytic transcriptional activator regulatory" evidence="6">
    <location>
        <begin position="88"/>
        <end position="160"/>
    </location>
</feature>
<gene>
    <name evidence="7" type="ORF">N7493_009456</name>
</gene>
<evidence type="ECO:0000256" key="4">
    <source>
        <dbReference type="ARBA" id="ARBA00023163"/>
    </source>
</evidence>
<sequence>MPQYSFIHKPSFLRSFHQNTLDPLFLRCICGIASRFIQPGLQQGYVADWLKEVEAQVWPKISEMKVGNLQILLSLICWYSVERKVSNLWTASAMAARIAYGLRLNHEASDKIPFILKETRRRLVWSIFMLDKLYAGGFPELTLCPANTLHVKLPCEEQNFELDIPVETSLLVQAGSFPEESGIGIMGYIARLMSIRHAILE</sequence>
<evidence type="ECO:0000256" key="5">
    <source>
        <dbReference type="ARBA" id="ARBA00023242"/>
    </source>
</evidence>
<dbReference type="GO" id="GO:0000981">
    <property type="term" value="F:DNA-binding transcription factor activity, RNA polymerase II-specific"/>
    <property type="evidence" value="ECO:0007669"/>
    <property type="project" value="InterPro"/>
</dbReference>
<reference evidence="7" key="1">
    <citation type="journal article" date="2023" name="IMA Fungus">
        <title>Comparative genomic study of the Penicillium genus elucidates a diverse pangenome and 15 lateral gene transfer events.</title>
        <authorList>
            <person name="Petersen C."/>
            <person name="Sorensen T."/>
            <person name="Nielsen M.R."/>
            <person name="Sondergaard T.E."/>
            <person name="Sorensen J.L."/>
            <person name="Fitzpatrick D.A."/>
            <person name="Frisvad J.C."/>
            <person name="Nielsen K.L."/>
        </authorList>
    </citation>
    <scope>NUCLEOTIDE SEQUENCE</scope>
    <source>
        <strain evidence="7">IBT 17514</strain>
    </source>
</reference>
<protein>
    <recommendedName>
        <fullName evidence="6">Xylanolytic transcriptional activator regulatory domain-containing protein</fullName>
    </recommendedName>
</protein>
<evidence type="ECO:0000313" key="8">
    <source>
        <dbReference type="Proteomes" id="UP001215712"/>
    </source>
</evidence>
<dbReference type="GO" id="GO:0003677">
    <property type="term" value="F:DNA binding"/>
    <property type="evidence" value="ECO:0007669"/>
    <property type="project" value="InterPro"/>
</dbReference>
<dbReference type="GO" id="GO:0006351">
    <property type="term" value="P:DNA-templated transcription"/>
    <property type="evidence" value="ECO:0007669"/>
    <property type="project" value="InterPro"/>
</dbReference>
<dbReference type="EMBL" id="JAQJAN010000017">
    <property type="protein sequence ID" value="KAJ5709864.1"/>
    <property type="molecule type" value="Genomic_DNA"/>
</dbReference>
<dbReference type="Pfam" id="PF04082">
    <property type="entry name" value="Fungal_trans"/>
    <property type="match status" value="1"/>
</dbReference>
<evidence type="ECO:0000256" key="2">
    <source>
        <dbReference type="ARBA" id="ARBA00022723"/>
    </source>
</evidence>
<dbReference type="InterPro" id="IPR007219">
    <property type="entry name" value="XnlR_reg_dom"/>
</dbReference>
<dbReference type="InterPro" id="IPR050815">
    <property type="entry name" value="TF_fung"/>
</dbReference>
<dbReference type="GO" id="GO:0005634">
    <property type="term" value="C:nucleus"/>
    <property type="evidence" value="ECO:0007669"/>
    <property type="project" value="UniProtKB-SubCell"/>
</dbReference>
<dbReference type="SMART" id="SM00906">
    <property type="entry name" value="Fungal_trans"/>
    <property type="match status" value="1"/>
</dbReference>
<keyword evidence="8" id="KW-1185">Reference proteome</keyword>
<reference evidence="7" key="2">
    <citation type="submission" date="2023-01" db="EMBL/GenBank/DDBJ databases">
        <authorList>
            <person name="Petersen C."/>
        </authorList>
    </citation>
    <scope>NUCLEOTIDE SEQUENCE</scope>
    <source>
        <strain evidence="7">IBT 17514</strain>
    </source>
</reference>
<accession>A0AAD6HE43</accession>
<comment type="subcellular location">
    <subcellularLocation>
        <location evidence="1">Nucleus</location>
    </subcellularLocation>
</comment>
<keyword evidence="2" id="KW-0479">Metal-binding</keyword>
<dbReference type="PANTHER" id="PTHR47338:SF7">
    <property type="entry name" value="ZN(II)2CYS6 TRANSCRIPTION FACTOR (EUROFUNG)"/>
    <property type="match status" value="1"/>
</dbReference>
<comment type="caution">
    <text evidence="7">The sequence shown here is derived from an EMBL/GenBank/DDBJ whole genome shotgun (WGS) entry which is preliminary data.</text>
</comment>
<evidence type="ECO:0000256" key="1">
    <source>
        <dbReference type="ARBA" id="ARBA00004123"/>
    </source>
</evidence>
<dbReference type="GO" id="GO:0008270">
    <property type="term" value="F:zinc ion binding"/>
    <property type="evidence" value="ECO:0007669"/>
    <property type="project" value="InterPro"/>
</dbReference>
<dbReference type="PANTHER" id="PTHR47338">
    <property type="entry name" value="ZN(II)2CYS6 TRANSCRIPTION FACTOR (EUROFUNG)-RELATED"/>
    <property type="match status" value="1"/>
</dbReference>